<evidence type="ECO:0000256" key="6">
    <source>
        <dbReference type="ARBA" id="ARBA00022960"/>
    </source>
</evidence>
<sequence length="229" mass="25104">MRARLRDWARAALATLVVLAGLSIAWVALYRAVDPPITSPMLADRLAGREVVRSNLPLDALGPRIAWAAIAAEDARFCLHPGFDLEEIGRAIEAWRNGAALRGASTISQQTAKNAFLWNGRSWLRKGLEVWFTVLIEVLWPKERILEVYLNIAEWGPGIYGADAAARHHFGVAARDLGVGQAAALASILPNPKAWRVDSPSLADRRRTVARGMGDVRLVLGECLPFARE</sequence>
<keyword evidence="1 11" id="KW-1003">Cell membrane</keyword>
<dbReference type="Gene3D" id="1.10.3810.10">
    <property type="entry name" value="Biosynthetic peptidoglycan transglycosylase-like"/>
    <property type="match status" value="1"/>
</dbReference>
<evidence type="ECO:0000256" key="9">
    <source>
        <dbReference type="ARBA" id="ARBA00023136"/>
    </source>
</evidence>
<keyword evidence="14" id="KW-1185">Reference proteome</keyword>
<organism evidence="13 14">
    <name type="scientific">Futiania mangrovi</name>
    <dbReference type="NCBI Taxonomy" id="2959716"/>
    <lineage>
        <taxon>Bacteria</taxon>
        <taxon>Pseudomonadati</taxon>
        <taxon>Pseudomonadota</taxon>
        <taxon>Alphaproteobacteria</taxon>
        <taxon>Futianiales</taxon>
        <taxon>Futianiaceae</taxon>
        <taxon>Futiania</taxon>
    </lineage>
</organism>
<dbReference type="GO" id="GO:0016763">
    <property type="term" value="F:pentosyltransferase activity"/>
    <property type="evidence" value="ECO:0007669"/>
    <property type="project" value="InterPro"/>
</dbReference>
<keyword evidence="6 11" id="KW-0133">Cell shape</keyword>
<dbReference type="GO" id="GO:0008360">
    <property type="term" value="P:regulation of cell shape"/>
    <property type="evidence" value="ECO:0007669"/>
    <property type="project" value="UniProtKB-KW"/>
</dbReference>
<dbReference type="EC" id="2.4.99.28" evidence="11"/>
<keyword evidence="3 11" id="KW-0328">Glycosyltransferase</keyword>
<reference evidence="13" key="1">
    <citation type="submission" date="2022-06" db="EMBL/GenBank/DDBJ databases">
        <title>Isolation and Genomics of Futiania mangrovii gen. nov., sp. nov., a Rare and Metabolically-versatile member in the Class Alphaproteobacteria.</title>
        <authorList>
            <person name="Liu L."/>
            <person name="Huang W.-C."/>
            <person name="Pan J."/>
            <person name="Li J."/>
            <person name="Huang Y."/>
            <person name="Du H."/>
            <person name="Liu Y."/>
            <person name="Li M."/>
        </authorList>
    </citation>
    <scope>NUCLEOTIDE SEQUENCE</scope>
    <source>
        <strain evidence="13">FT118</strain>
    </source>
</reference>
<keyword evidence="7 11" id="KW-0573">Peptidoglycan synthesis</keyword>
<comment type="similarity">
    <text evidence="11">Belongs to the glycosyltransferase 51 family.</text>
</comment>
<dbReference type="GO" id="GO:0071555">
    <property type="term" value="P:cell wall organization"/>
    <property type="evidence" value="ECO:0007669"/>
    <property type="project" value="UniProtKB-KW"/>
</dbReference>
<evidence type="ECO:0000313" key="14">
    <source>
        <dbReference type="Proteomes" id="UP001055804"/>
    </source>
</evidence>
<evidence type="ECO:0000256" key="1">
    <source>
        <dbReference type="ARBA" id="ARBA00022475"/>
    </source>
</evidence>
<dbReference type="GO" id="GO:0009274">
    <property type="term" value="C:peptidoglycan-based cell wall"/>
    <property type="evidence" value="ECO:0007669"/>
    <property type="project" value="InterPro"/>
</dbReference>
<comment type="subcellular location">
    <subcellularLocation>
        <location evidence="11">Cell inner membrane</location>
        <topology evidence="11">Single-pass membrane protein</topology>
    </subcellularLocation>
</comment>
<evidence type="ECO:0000256" key="5">
    <source>
        <dbReference type="ARBA" id="ARBA00022692"/>
    </source>
</evidence>
<dbReference type="InterPro" id="IPR001264">
    <property type="entry name" value="Glyco_trans_51"/>
</dbReference>
<dbReference type="AlphaFoldDB" id="A0A9J6PHB5"/>
<dbReference type="InterPro" id="IPR023346">
    <property type="entry name" value="Lysozyme-like_dom_sf"/>
</dbReference>
<comment type="pathway">
    <text evidence="11">Cell wall biogenesis; peptidoglycan biosynthesis.</text>
</comment>
<keyword evidence="5 11" id="KW-0812">Transmembrane</keyword>
<evidence type="ECO:0000256" key="7">
    <source>
        <dbReference type="ARBA" id="ARBA00022984"/>
    </source>
</evidence>
<feature type="domain" description="Glycosyl transferase family 51" evidence="12">
    <location>
        <begin position="49"/>
        <end position="213"/>
    </location>
</feature>
<keyword evidence="9 11" id="KW-0472">Membrane</keyword>
<evidence type="ECO:0000256" key="4">
    <source>
        <dbReference type="ARBA" id="ARBA00022679"/>
    </source>
</evidence>
<dbReference type="InterPro" id="IPR011812">
    <property type="entry name" value="Pep_trsgly"/>
</dbReference>
<dbReference type="PANTHER" id="PTHR30400:SF0">
    <property type="entry name" value="BIOSYNTHETIC PEPTIDOGLYCAN TRANSGLYCOSYLASE"/>
    <property type="match status" value="1"/>
</dbReference>
<dbReference type="EMBL" id="JAMZFT010000002">
    <property type="protein sequence ID" value="MCP1337195.1"/>
    <property type="molecule type" value="Genomic_DNA"/>
</dbReference>
<comment type="catalytic activity">
    <reaction evidence="11">
        <text>[GlcNAc-(1-&gt;4)-Mur2Ac(oyl-L-Ala-gamma-D-Glu-L-Lys-D-Ala-D-Ala)](n)-di-trans,octa-cis-undecaprenyl diphosphate + beta-D-GlcNAc-(1-&gt;4)-Mur2Ac(oyl-L-Ala-gamma-D-Glu-L-Lys-D-Ala-D-Ala)-di-trans,octa-cis-undecaprenyl diphosphate = [GlcNAc-(1-&gt;4)-Mur2Ac(oyl-L-Ala-gamma-D-Glu-L-Lys-D-Ala-D-Ala)](n+1)-di-trans,octa-cis-undecaprenyl diphosphate + di-trans,octa-cis-undecaprenyl diphosphate + H(+)</text>
        <dbReference type="Rhea" id="RHEA:23708"/>
        <dbReference type="Rhea" id="RHEA-COMP:9602"/>
        <dbReference type="Rhea" id="RHEA-COMP:9603"/>
        <dbReference type="ChEBI" id="CHEBI:15378"/>
        <dbReference type="ChEBI" id="CHEBI:58405"/>
        <dbReference type="ChEBI" id="CHEBI:60033"/>
        <dbReference type="ChEBI" id="CHEBI:78435"/>
        <dbReference type="EC" id="2.4.99.28"/>
    </reaction>
</comment>
<dbReference type="InterPro" id="IPR036950">
    <property type="entry name" value="PBP_transglycosylase"/>
</dbReference>
<name>A0A9J6PHB5_9PROT</name>
<dbReference type="RefSeq" id="WP_269333125.1">
    <property type="nucleotide sequence ID" value="NZ_JAMZFT010000002.1"/>
</dbReference>
<evidence type="ECO:0000256" key="10">
    <source>
        <dbReference type="ARBA" id="ARBA00023316"/>
    </source>
</evidence>
<evidence type="ECO:0000256" key="11">
    <source>
        <dbReference type="HAMAP-Rule" id="MF_00766"/>
    </source>
</evidence>
<keyword evidence="10 11" id="KW-0961">Cell wall biogenesis/degradation</keyword>
<dbReference type="GO" id="GO:0008955">
    <property type="term" value="F:peptidoglycan glycosyltransferase activity"/>
    <property type="evidence" value="ECO:0007669"/>
    <property type="project" value="UniProtKB-UniRule"/>
</dbReference>
<keyword evidence="8 11" id="KW-1133">Transmembrane helix</keyword>
<evidence type="ECO:0000256" key="2">
    <source>
        <dbReference type="ARBA" id="ARBA00022519"/>
    </source>
</evidence>
<dbReference type="NCBIfam" id="TIGR02070">
    <property type="entry name" value="mono_pep_trsgly"/>
    <property type="match status" value="1"/>
</dbReference>
<evidence type="ECO:0000259" key="12">
    <source>
        <dbReference type="Pfam" id="PF00912"/>
    </source>
</evidence>
<evidence type="ECO:0000256" key="3">
    <source>
        <dbReference type="ARBA" id="ARBA00022676"/>
    </source>
</evidence>
<accession>A0A9J6PHB5</accession>
<dbReference type="HAMAP" id="MF_00766">
    <property type="entry name" value="PGT_MtgA"/>
    <property type="match status" value="1"/>
</dbReference>
<dbReference type="Pfam" id="PF00912">
    <property type="entry name" value="Transgly"/>
    <property type="match status" value="1"/>
</dbReference>
<keyword evidence="4 11" id="KW-0808">Transferase</keyword>
<gene>
    <name evidence="11 13" type="primary">mtgA</name>
    <name evidence="13" type="ORF">NJQ99_12295</name>
</gene>
<comment type="function">
    <text evidence="11">Peptidoglycan polymerase that catalyzes glycan chain elongation from lipid-linked precursors.</text>
</comment>
<dbReference type="Proteomes" id="UP001055804">
    <property type="component" value="Unassembled WGS sequence"/>
</dbReference>
<evidence type="ECO:0000313" key="13">
    <source>
        <dbReference type="EMBL" id="MCP1337195.1"/>
    </source>
</evidence>
<keyword evidence="2 11" id="KW-0997">Cell inner membrane</keyword>
<dbReference type="SUPFAM" id="SSF53955">
    <property type="entry name" value="Lysozyme-like"/>
    <property type="match status" value="1"/>
</dbReference>
<dbReference type="GO" id="GO:0005886">
    <property type="term" value="C:plasma membrane"/>
    <property type="evidence" value="ECO:0007669"/>
    <property type="project" value="UniProtKB-SubCell"/>
</dbReference>
<dbReference type="GO" id="GO:0009252">
    <property type="term" value="P:peptidoglycan biosynthetic process"/>
    <property type="evidence" value="ECO:0007669"/>
    <property type="project" value="UniProtKB-UniRule"/>
</dbReference>
<comment type="caution">
    <text evidence="13">The sequence shown here is derived from an EMBL/GenBank/DDBJ whole genome shotgun (WGS) entry which is preliminary data.</text>
</comment>
<evidence type="ECO:0000256" key="8">
    <source>
        <dbReference type="ARBA" id="ARBA00022989"/>
    </source>
</evidence>
<dbReference type="PANTHER" id="PTHR30400">
    <property type="entry name" value="MONOFUNCTIONAL BIOSYNTHETIC PEPTIDOGLYCAN TRANSGLYCOSYLASE"/>
    <property type="match status" value="1"/>
</dbReference>
<protein>
    <recommendedName>
        <fullName evidence="11">Biosynthetic peptidoglycan transglycosylase</fullName>
        <ecNumber evidence="11">2.4.99.28</ecNumber>
    </recommendedName>
    <alternativeName>
        <fullName evidence="11">Glycan polymerase</fullName>
    </alternativeName>
    <alternativeName>
        <fullName evidence="11">Peptidoglycan glycosyltransferase MtgA</fullName>
        <shortName evidence="11">PGT</shortName>
    </alternativeName>
</protein>
<proteinExistence type="inferred from homology"/>